<evidence type="ECO:0000313" key="2">
    <source>
        <dbReference type="Proteomes" id="UP000193560"/>
    </source>
</evidence>
<comment type="caution">
    <text evidence="1">The sequence shown here is derived from an EMBL/GenBank/DDBJ whole genome shotgun (WGS) entry which is preliminary data.</text>
</comment>
<dbReference type="EMBL" id="MCGE01000005">
    <property type="protein sequence ID" value="ORZ21292.1"/>
    <property type="molecule type" value="Genomic_DNA"/>
</dbReference>
<dbReference type="OrthoDB" id="2218844at2759"/>
<name>A0A1X2IRZ0_9FUNG</name>
<gene>
    <name evidence="1" type="ORF">BCR42DRAFT_448151</name>
</gene>
<sequence length="133" mass="15239">MSVTPPHLETTPRTYYKDYVTATPNYDLYPGLSRRLGNGYVHQPSPPVRRQPKETNFISMNLHHPLSSNRRTNPTTMADSNSMSVSHQQLISASHVQENHPSWDLYPSILRSVENFGTDQMRQQLHAMETSTM</sequence>
<evidence type="ECO:0000313" key="1">
    <source>
        <dbReference type="EMBL" id="ORZ21292.1"/>
    </source>
</evidence>
<keyword evidence="2" id="KW-1185">Reference proteome</keyword>
<dbReference type="Proteomes" id="UP000193560">
    <property type="component" value="Unassembled WGS sequence"/>
</dbReference>
<dbReference type="AlphaFoldDB" id="A0A1X2IRZ0"/>
<accession>A0A1X2IRZ0</accession>
<proteinExistence type="predicted"/>
<protein>
    <submittedName>
        <fullName evidence="1">Uncharacterized protein</fullName>
    </submittedName>
</protein>
<reference evidence="1 2" key="1">
    <citation type="submission" date="2016-07" db="EMBL/GenBank/DDBJ databases">
        <title>Pervasive Adenine N6-methylation of Active Genes in Fungi.</title>
        <authorList>
            <consortium name="DOE Joint Genome Institute"/>
            <person name="Mondo S.J."/>
            <person name="Dannebaum R.O."/>
            <person name="Kuo R.C."/>
            <person name="Labutti K."/>
            <person name="Haridas S."/>
            <person name="Kuo A."/>
            <person name="Salamov A."/>
            <person name="Ahrendt S.R."/>
            <person name="Lipzen A."/>
            <person name="Sullivan W."/>
            <person name="Andreopoulos W.B."/>
            <person name="Clum A."/>
            <person name="Lindquist E."/>
            <person name="Daum C."/>
            <person name="Ramamoorthy G.K."/>
            <person name="Gryganskyi A."/>
            <person name="Culley D."/>
            <person name="Magnuson J.K."/>
            <person name="James T.Y."/>
            <person name="O'Malley M.A."/>
            <person name="Stajich J.E."/>
            <person name="Spatafora J.W."/>
            <person name="Visel A."/>
            <person name="Grigoriev I.V."/>
        </authorList>
    </citation>
    <scope>NUCLEOTIDE SEQUENCE [LARGE SCALE GENOMIC DNA]</scope>
    <source>
        <strain evidence="1 2">NRRL 1336</strain>
    </source>
</reference>
<organism evidence="1 2">
    <name type="scientific">Absidia repens</name>
    <dbReference type="NCBI Taxonomy" id="90262"/>
    <lineage>
        <taxon>Eukaryota</taxon>
        <taxon>Fungi</taxon>
        <taxon>Fungi incertae sedis</taxon>
        <taxon>Mucoromycota</taxon>
        <taxon>Mucoromycotina</taxon>
        <taxon>Mucoromycetes</taxon>
        <taxon>Mucorales</taxon>
        <taxon>Cunninghamellaceae</taxon>
        <taxon>Absidia</taxon>
    </lineage>
</organism>